<gene>
    <name evidence="1" type="ORF">EB796_004988</name>
</gene>
<dbReference type="PANTHER" id="PTHR46104:SF1">
    <property type="entry name" value="GENE 9195-RELATED"/>
    <property type="match status" value="1"/>
</dbReference>
<dbReference type="AlphaFoldDB" id="A0A7J7KGU9"/>
<dbReference type="InterPro" id="IPR009030">
    <property type="entry name" value="Growth_fac_rcpt_cys_sf"/>
</dbReference>
<reference evidence="1" key="1">
    <citation type="submission" date="2020-06" db="EMBL/GenBank/DDBJ databases">
        <title>Draft genome of Bugula neritina, a colonial animal packing powerful symbionts and potential medicines.</title>
        <authorList>
            <person name="Rayko M."/>
        </authorList>
    </citation>
    <scope>NUCLEOTIDE SEQUENCE [LARGE SCALE GENOMIC DNA]</scope>
    <source>
        <strain evidence="1">Kwan_BN1</strain>
    </source>
</reference>
<protein>
    <submittedName>
        <fullName evidence="1">Uncharacterized protein</fullName>
    </submittedName>
</protein>
<dbReference type="Proteomes" id="UP000593567">
    <property type="component" value="Unassembled WGS sequence"/>
</dbReference>
<name>A0A7J7KGU9_BUGNE</name>
<comment type="caution">
    <text evidence="1">The sequence shown here is derived from an EMBL/GenBank/DDBJ whole genome shotgun (WGS) entry which is preliminary data.</text>
</comment>
<proteinExistence type="predicted"/>
<dbReference type="Gene3D" id="2.10.50.10">
    <property type="entry name" value="Tumor Necrosis Factor Receptor, subunit A, domain 2"/>
    <property type="match status" value="5"/>
</dbReference>
<keyword evidence="2" id="KW-1185">Reference proteome</keyword>
<evidence type="ECO:0000313" key="1">
    <source>
        <dbReference type="EMBL" id="KAF6036716.1"/>
    </source>
</evidence>
<dbReference type="EMBL" id="VXIV02000685">
    <property type="protein sequence ID" value="KAF6036716.1"/>
    <property type="molecule type" value="Genomic_DNA"/>
</dbReference>
<accession>A0A7J7KGU9</accession>
<dbReference type="SMART" id="SM01411">
    <property type="entry name" value="Ephrin_rec_like"/>
    <property type="match status" value="9"/>
</dbReference>
<organism evidence="1 2">
    <name type="scientific">Bugula neritina</name>
    <name type="common">Brown bryozoan</name>
    <name type="synonym">Sertularia neritina</name>
    <dbReference type="NCBI Taxonomy" id="10212"/>
    <lineage>
        <taxon>Eukaryota</taxon>
        <taxon>Metazoa</taxon>
        <taxon>Spiralia</taxon>
        <taxon>Lophotrochozoa</taxon>
        <taxon>Bryozoa</taxon>
        <taxon>Gymnolaemata</taxon>
        <taxon>Cheilostomatida</taxon>
        <taxon>Flustrina</taxon>
        <taxon>Buguloidea</taxon>
        <taxon>Bugulidae</taxon>
        <taxon>Bugula</taxon>
    </lineage>
</organism>
<evidence type="ECO:0000313" key="2">
    <source>
        <dbReference type="Proteomes" id="UP000593567"/>
    </source>
</evidence>
<dbReference type="OrthoDB" id="439917at2759"/>
<dbReference type="PANTHER" id="PTHR46104">
    <property type="entry name" value="GENE 9195-RELATED-RELATED"/>
    <property type="match status" value="1"/>
</dbReference>
<dbReference type="SUPFAM" id="SSF57184">
    <property type="entry name" value="Growth factor receptor domain"/>
    <property type="match status" value="4"/>
</dbReference>
<sequence length="691" mass="72118">MYCDTVGLTAPAGACGTGYYCPTGTVDEQPPATECPVGHYCPGGTALPVPCQNGTYVNYTQASECLYCPAGFYCEAGGILLECPMGYYCPEGTSFDLPACPRGTYQNQLMATQLSDCKSCDAGKYCDDENLPAPTGDCAAGHWCVSGVDRPHPNSNNFTSDNTSCYNWAELGYGGVCPPGYRCPTGTTWPIACLAGTYAELEGSDTCVSCPEGYFCPLATSNYTDNPCPSGYYCPSGTEGAYDNPCSQGTYNNVTRATDDSYCLQCPSGMFCDNQGLDWPTGLCEAGYYCDGGSTTPTPSGVGGDKCLSGYYCPEGSGRLIDCVPGEYCAGDFLNATSGSCDPGYYCVLGASEPNPTDGTTGDICPMGSYCPAGSSAPQLCPSGTFLNSTGNSNISHCIDCVPGHYCSGTGNTAPTDECDAGYYCPSAQDTATPAAYICPQGHFCLKGSSMYERCPSGTYQNEVGQFTCKGCPQGYFCDSTIDPVVLYNSSACPTGFYCPENTTYSTEFPCLAGTFSNVTHRTDISQCQPCAGGFYCETDGLSEPTGLCDAGYFCTSGSDSRVPSGNSYYDVCPAGFYCGAGTALPDPCPPATYSSNTGLQSVEECVNCTGGSYCPDYNMTSPGPSCSPGYYCHLGPQQAHKSYVLLVPTVLAGMTTQCPVLPVPSPTHLGYTTPLSVPTAPPASTVPLQV</sequence>